<dbReference type="SUPFAM" id="SSF51161">
    <property type="entry name" value="Trimeric LpxA-like enzymes"/>
    <property type="match status" value="1"/>
</dbReference>
<protein>
    <recommendedName>
        <fullName evidence="4">Transferase</fullName>
    </recommendedName>
</protein>
<accession>A0A0D8ZXF9</accession>
<evidence type="ECO:0008006" key="4">
    <source>
        <dbReference type="Google" id="ProtNLM"/>
    </source>
</evidence>
<evidence type="ECO:0000313" key="2">
    <source>
        <dbReference type="EMBL" id="KJH73453.1"/>
    </source>
</evidence>
<evidence type="ECO:0000313" key="3">
    <source>
        <dbReference type="Proteomes" id="UP000032452"/>
    </source>
</evidence>
<dbReference type="Gene3D" id="2.160.10.10">
    <property type="entry name" value="Hexapeptide repeat proteins"/>
    <property type="match status" value="1"/>
</dbReference>
<dbReference type="GO" id="GO:0031470">
    <property type="term" value="C:carboxysome"/>
    <property type="evidence" value="ECO:0007669"/>
    <property type="project" value="UniProtKB-ARBA"/>
</dbReference>
<dbReference type="PATRIC" id="fig|1618023.3.peg.1513"/>
<dbReference type="GO" id="GO:0043886">
    <property type="term" value="F:structural constituent of carboxysome shell"/>
    <property type="evidence" value="ECO:0007669"/>
    <property type="project" value="UniProtKB-ARBA"/>
</dbReference>
<dbReference type="AlphaFoldDB" id="A0A0D8ZXF9"/>
<feature type="compositionally biased region" description="Basic and acidic residues" evidence="1">
    <location>
        <begin position="114"/>
        <end position="132"/>
    </location>
</feature>
<dbReference type="RefSeq" id="WP_045052801.1">
    <property type="nucleotide sequence ID" value="NZ_CAWMDP010000017.1"/>
</dbReference>
<gene>
    <name evidence="2" type="ORF">UH38_01370</name>
</gene>
<dbReference type="Proteomes" id="UP000032452">
    <property type="component" value="Unassembled WGS sequence"/>
</dbReference>
<reference evidence="2 3" key="1">
    <citation type="submission" date="2015-02" db="EMBL/GenBank/DDBJ databases">
        <title>Draft genome of a novel marine cyanobacterium (Chroococcales) isolated from South Atlantic Ocean.</title>
        <authorList>
            <person name="Rigonato J."/>
            <person name="Alvarenga D.O."/>
            <person name="Branco L.H."/>
            <person name="Varani A.M."/>
            <person name="Brandini F.P."/>
            <person name="Fiore M.F."/>
        </authorList>
    </citation>
    <scope>NUCLEOTIDE SEQUENCE [LARGE SCALE GENOMIC DNA]</scope>
    <source>
        <strain evidence="2 3">CENA595</strain>
    </source>
</reference>
<feature type="compositionally biased region" description="Polar residues" evidence="1">
    <location>
        <begin position="156"/>
        <end position="169"/>
    </location>
</feature>
<name>A0A0D8ZXF9_9CYAN</name>
<sequence length="201" mass="20920">MHLPPLQPISNSQFYVSGNVTVDPGAAIAPGVLLQADPDSEIKIASGVCIGMGAILHAHKGKLEIAEGTNVGTGVLIVGDCQIGANACIGSMTTIFNSSVSRGEVISPGSLIGDKSRQAEQKVIETDDRISEPEPNVDNGAVDTSDRSEVAPQPEEISSSADNNTPVYGQARLNQLLSTLLPHRQTLNSPLQNDNPTSNAS</sequence>
<comment type="caution">
    <text evidence="2">The sequence shown here is derived from an EMBL/GenBank/DDBJ whole genome shotgun (WGS) entry which is preliminary data.</text>
</comment>
<proteinExistence type="predicted"/>
<dbReference type="EMBL" id="JYON01000001">
    <property type="protein sequence ID" value="KJH73453.1"/>
    <property type="molecule type" value="Genomic_DNA"/>
</dbReference>
<feature type="region of interest" description="Disordered" evidence="1">
    <location>
        <begin position="109"/>
        <end position="169"/>
    </location>
</feature>
<organism evidence="2 3">
    <name type="scientific">Aliterella atlantica CENA595</name>
    <dbReference type="NCBI Taxonomy" id="1618023"/>
    <lineage>
        <taxon>Bacteria</taxon>
        <taxon>Bacillati</taxon>
        <taxon>Cyanobacteriota</taxon>
        <taxon>Cyanophyceae</taxon>
        <taxon>Chroococcidiopsidales</taxon>
        <taxon>Aliterellaceae</taxon>
        <taxon>Aliterella</taxon>
    </lineage>
</organism>
<dbReference type="InterPro" id="IPR011004">
    <property type="entry name" value="Trimer_LpxA-like_sf"/>
</dbReference>
<keyword evidence="3" id="KW-1185">Reference proteome</keyword>
<dbReference type="OrthoDB" id="481965at2"/>
<evidence type="ECO:0000256" key="1">
    <source>
        <dbReference type="SAM" id="MobiDB-lite"/>
    </source>
</evidence>
<dbReference type="STRING" id="1618023.UH38_01370"/>